<protein>
    <submittedName>
        <fullName evidence="1">Uncharacterized protein</fullName>
    </submittedName>
</protein>
<keyword evidence="2" id="KW-1185">Reference proteome</keyword>
<comment type="caution">
    <text evidence="1">The sequence shown here is derived from an EMBL/GenBank/DDBJ whole genome shotgun (WGS) entry which is preliminary data.</text>
</comment>
<sequence length="61" mass="6998">MNLKASLSRNSAQKTIEFDQRNSSLFYIPSIGFDRPIKWKKTKKIKLNFKNFNGCSSTDGP</sequence>
<organism evidence="1 2">
    <name type="scientific">Brachionus plicatilis</name>
    <name type="common">Marine rotifer</name>
    <name type="synonym">Brachionus muelleri</name>
    <dbReference type="NCBI Taxonomy" id="10195"/>
    <lineage>
        <taxon>Eukaryota</taxon>
        <taxon>Metazoa</taxon>
        <taxon>Spiralia</taxon>
        <taxon>Gnathifera</taxon>
        <taxon>Rotifera</taxon>
        <taxon>Eurotatoria</taxon>
        <taxon>Monogononta</taxon>
        <taxon>Pseudotrocha</taxon>
        <taxon>Ploima</taxon>
        <taxon>Brachionidae</taxon>
        <taxon>Brachionus</taxon>
    </lineage>
</organism>
<proteinExistence type="predicted"/>
<evidence type="ECO:0000313" key="1">
    <source>
        <dbReference type="EMBL" id="RNA14932.1"/>
    </source>
</evidence>
<dbReference type="Proteomes" id="UP000276133">
    <property type="component" value="Unassembled WGS sequence"/>
</dbReference>
<reference evidence="1 2" key="1">
    <citation type="journal article" date="2018" name="Sci. Rep.">
        <title>Genomic signatures of local adaptation to the degree of environmental predictability in rotifers.</title>
        <authorList>
            <person name="Franch-Gras L."/>
            <person name="Hahn C."/>
            <person name="Garcia-Roger E.M."/>
            <person name="Carmona M.J."/>
            <person name="Serra M."/>
            <person name="Gomez A."/>
        </authorList>
    </citation>
    <scope>NUCLEOTIDE SEQUENCE [LARGE SCALE GENOMIC DNA]</scope>
    <source>
        <strain evidence="1">HYR1</strain>
    </source>
</reference>
<dbReference type="AlphaFoldDB" id="A0A3M7QUB4"/>
<gene>
    <name evidence="1" type="ORF">BpHYR1_048490</name>
</gene>
<dbReference type="EMBL" id="REGN01005087">
    <property type="protein sequence ID" value="RNA14932.1"/>
    <property type="molecule type" value="Genomic_DNA"/>
</dbReference>
<name>A0A3M7QUB4_BRAPC</name>
<evidence type="ECO:0000313" key="2">
    <source>
        <dbReference type="Proteomes" id="UP000276133"/>
    </source>
</evidence>
<accession>A0A3M7QUB4</accession>